<dbReference type="Pfam" id="PF02630">
    <property type="entry name" value="SCO1-SenC"/>
    <property type="match status" value="1"/>
</dbReference>
<proteinExistence type="inferred from homology"/>
<evidence type="ECO:0000313" key="2">
    <source>
        <dbReference type="EMBL" id="KMO35343.1"/>
    </source>
</evidence>
<gene>
    <name evidence="2" type="ORF">VP06_12330</name>
</gene>
<name>A0A0J6SPN2_9HYPH</name>
<dbReference type="EMBL" id="LABX01000089">
    <property type="protein sequence ID" value="KMO35343.1"/>
    <property type="molecule type" value="Genomic_DNA"/>
</dbReference>
<dbReference type="PATRIC" id="fig|270351.6.peg.7413"/>
<reference evidence="2 3" key="1">
    <citation type="submission" date="2015-03" db="EMBL/GenBank/DDBJ databases">
        <title>Genome sequencing of Methylobacterium aquaticum DSM16371 type strain.</title>
        <authorList>
            <person name="Chaudhry V."/>
            <person name="Patil P.B."/>
        </authorList>
    </citation>
    <scope>NUCLEOTIDE SEQUENCE [LARGE SCALE GENOMIC DNA]</scope>
    <source>
        <strain evidence="2 3">DSM 16371</strain>
    </source>
</reference>
<dbReference type="AlphaFoldDB" id="A0A0J6SPN2"/>
<comment type="similarity">
    <text evidence="1">Belongs to the SCO1/2 family.</text>
</comment>
<evidence type="ECO:0000313" key="3">
    <source>
        <dbReference type="Proteomes" id="UP000035929"/>
    </source>
</evidence>
<evidence type="ECO:0000256" key="1">
    <source>
        <dbReference type="ARBA" id="ARBA00010996"/>
    </source>
</evidence>
<accession>A0A0J6SPN2</accession>
<protein>
    <recommendedName>
        <fullName evidence="4">Thioredoxin domain-containing protein</fullName>
    </recommendedName>
</protein>
<organism evidence="2 3">
    <name type="scientific">Methylobacterium aquaticum</name>
    <dbReference type="NCBI Taxonomy" id="270351"/>
    <lineage>
        <taxon>Bacteria</taxon>
        <taxon>Pseudomonadati</taxon>
        <taxon>Pseudomonadota</taxon>
        <taxon>Alphaproteobacteria</taxon>
        <taxon>Hyphomicrobiales</taxon>
        <taxon>Methylobacteriaceae</taxon>
        <taxon>Methylobacterium</taxon>
    </lineage>
</organism>
<comment type="caution">
    <text evidence="2">The sequence shown here is derived from an EMBL/GenBank/DDBJ whole genome shotgun (WGS) entry which is preliminary data.</text>
</comment>
<evidence type="ECO:0008006" key="4">
    <source>
        <dbReference type="Google" id="ProtNLM"/>
    </source>
</evidence>
<dbReference type="SUPFAM" id="SSF52833">
    <property type="entry name" value="Thioredoxin-like"/>
    <property type="match status" value="1"/>
</dbReference>
<dbReference type="Proteomes" id="UP000035929">
    <property type="component" value="Unassembled WGS sequence"/>
</dbReference>
<dbReference type="InterPro" id="IPR036249">
    <property type="entry name" value="Thioredoxin-like_sf"/>
</dbReference>
<dbReference type="InterPro" id="IPR003782">
    <property type="entry name" value="SCO1/SenC"/>
</dbReference>
<sequence>MPSTASVEPTASSAARASSDLDALLWPAGDPARRIDQRGVALNPADLRDRVVVVAFVAADCSIVCVTRTLDLDRVAKALPGAVRDRAAFLAISLDDGRDAGRLRAFIDGTVGAETRLRFLTGDAAWKAALVAMLRYPAASLPEPPPQVMVFDRRGGIAMSYGGDPIDRPRLERDIPLLDSFVQGLDAPKPASRQPL</sequence>
<dbReference type="Gene3D" id="3.40.30.10">
    <property type="entry name" value="Glutaredoxin"/>
    <property type="match status" value="1"/>
</dbReference>